<dbReference type="PROSITE" id="PS50941">
    <property type="entry name" value="CHIT_BIND_I_2"/>
    <property type="match status" value="1"/>
</dbReference>
<dbReference type="PANTHER" id="PTHR46471:SF2">
    <property type="entry name" value="CHITIN DEACETYLASE-RELATED"/>
    <property type="match status" value="1"/>
</dbReference>
<feature type="compositionally biased region" description="Polar residues" evidence="8">
    <location>
        <begin position="93"/>
        <end position="113"/>
    </location>
</feature>
<dbReference type="GO" id="GO:0008061">
    <property type="term" value="F:chitin binding"/>
    <property type="evidence" value="ECO:0007669"/>
    <property type="project" value="UniProtKB-UniRule"/>
</dbReference>
<dbReference type="GO" id="GO:0046872">
    <property type="term" value="F:metal ion binding"/>
    <property type="evidence" value="ECO:0007669"/>
    <property type="project" value="UniProtKB-KW"/>
</dbReference>
<evidence type="ECO:0000259" key="9">
    <source>
        <dbReference type="PROSITE" id="PS50941"/>
    </source>
</evidence>
<dbReference type="InterPro" id="IPR011330">
    <property type="entry name" value="Glyco_hydro/deAcase_b/a-brl"/>
</dbReference>
<proteinExistence type="predicted"/>
<evidence type="ECO:0000259" key="10">
    <source>
        <dbReference type="PROSITE" id="PS51677"/>
    </source>
</evidence>
<dbReference type="AlphaFoldDB" id="A0AAD5TRV3"/>
<evidence type="ECO:0000256" key="4">
    <source>
        <dbReference type="ARBA" id="ARBA00022729"/>
    </source>
</evidence>
<evidence type="ECO:0000256" key="1">
    <source>
        <dbReference type="ARBA" id="ARBA00001941"/>
    </source>
</evidence>
<comment type="caution">
    <text evidence="11">The sequence shown here is derived from an EMBL/GenBank/DDBJ whole genome shotgun (WGS) entry which is preliminary data.</text>
</comment>
<evidence type="ECO:0000313" key="12">
    <source>
        <dbReference type="Proteomes" id="UP001212152"/>
    </source>
</evidence>
<keyword evidence="6" id="KW-0119">Carbohydrate metabolism</keyword>
<feature type="region of interest" description="Disordered" evidence="8">
    <location>
        <begin position="93"/>
        <end position="117"/>
    </location>
</feature>
<name>A0AAD5TRV3_9FUNG</name>
<feature type="region of interest" description="Disordered" evidence="8">
    <location>
        <begin position="1"/>
        <end position="28"/>
    </location>
</feature>
<keyword evidence="2 7" id="KW-0147">Chitin-binding</keyword>
<keyword evidence="4" id="KW-0732">Signal</keyword>
<dbReference type="PROSITE" id="PS00026">
    <property type="entry name" value="CHIT_BIND_I_1"/>
    <property type="match status" value="1"/>
</dbReference>
<comment type="caution">
    <text evidence="7">Lacks conserved residue(s) required for the propagation of feature annotation.</text>
</comment>
<dbReference type="CDD" id="cd11618">
    <property type="entry name" value="ChtBD1_1"/>
    <property type="match status" value="1"/>
</dbReference>
<dbReference type="SUPFAM" id="SSF57016">
    <property type="entry name" value="Plant lectins/antimicrobial peptides"/>
    <property type="match status" value="1"/>
</dbReference>
<keyword evidence="7" id="KW-1015">Disulfide bond</keyword>
<evidence type="ECO:0000256" key="2">
    <source>
        <dbReference type="ARBA" id="ARBA00022669"/>
    </source>
</evidence>
<keyword evidence="5" id="KW-0378">Hydrolase</keyword>
<feature type="domain" description="NodB homology" evidence="10">
    <location>
        <begin position="194"/>
        <end position="381"/>
    </location>
</feature>
<sequence length="418" mass="44202">MPQGTDEPSYPAGPQPTEGGNGPTATVIPGSTETVVVASTFVSTLPGTVATISTGHGSTVISRLPATTTISTAHTIVTIVPGTTIIASHSSIPSSVTPASHITPAPSSTSTRIVPTGTPGPDGQCGVKGWICGKGECCSSSGYCGTSEEYCGNGCNPAAGFCLPTPPLPPVPTDISGRDSNVPAKIIENCVNKGDAAFTFDDGPGAYNAELLAVLKKYNVKATFFMNGHNYECALGQGAASVRAVLAAGHQLASHTWSHPMPFDKQSAGQTLYQVRKNEDMFVRLIGESPKYFRPPQGQINDAQVKQIAALGYKIINWSIDTEDSLGKTWQTSEKTIQTELDVNKQQHPLILNHEVIETTVRQVIPWFLEKYSKRFNWVTVAECLGDYSKPYMTVPLLAGSTGTCVDSDKDGSLLPGQ</sequence>
<dbReference type="GO" id="GO:0005975">
    <property type="term" value="P:carbohydrate metabolic process"/>
    <property type="evidence" value="ECO:0007669"/>
    <property type="project" value="InterPro"/>
</dbReference>
<evidence type="ECO:0000256" key="6">
    <source>
        <dbReference type="ARBA" id="ARBA00023277"/>
    </source>
</evidence>
<reference evidence="11" key="1">
    <citation type="submission" date="2020-05" db="EMBL/GenBank/DDBJ databases">
        <title>Phylogenomic resolution of chytrid fungi.</title>
        <authorList>
            <person name="Stajich J.E."/>
            <person name="Amses K."/>
            <person name="Simmons R."/>
            <person name="Seto K."/>
            <person name="Myers J."/>
            <person name="Bonds A."/>
            <person name="Quandt C.A."/>
            <person name="Barry K."/>
            <person name="Liu P."/>
            <person name="Grigoriev I."/>
            <person name="Longcore J.E."/>
            <person name="James T.Y."/>
        </authorList>
    </citation>
    <scope>NUCLEOTIDE SEQUENCE</scope>
    <source>
        <strain evidence="11">JEL0379</strain>
    </source>
</reference>
<dbReference type="InterPro" id="IPR002509">
    <property type="entry name" value="NODB_dom"/>
</dbReference>
<dbReference type="SMART" id="SM00270">
    <property type="entry name" value="ChtBD1"/>
    <property type="match status" value="1"/>
</dbReference>
<dbReference type="InterPro" id="IPR018371">
    <property type="entry name" value="Chitin-binding_1_CS"/>
</dbReference>
<protein>
    <submittedName>
        <fullName evidence="11">Carbohydrate esterase 4 protein</fullName>
    </submittedName>
</protein>
<dbReference type="InterPro" id="IPR036861">
    <property type="entry name" value="Endochitinase-like_sf"/>
</dbReference>
<dbReference type="Pfam" id="PF01522">
    <property type="entry name" value="Polysacc_deac_1"/>
    <property type="match status" value="1"/>
</dbReference>
<feature type="disulfide bond" evidence="7">
    <location>
        <begin position="137"/>
        <end position="151"/>
    </location>
</feature>
<dbReference type="Gene3D" id="3.30.60.10">
    <property type="entry name" value="Endochitinase-like"/>
    <property type="match status" value="1"/>
</dbReference>
<dbReference type="EMBL" id="JADGJQ010000016">
    <property type="protein sequence ID" value="KAJ3180541.1"/>
    <property type="molecule type" value="Genomic_DNA"/>
</dbReference>
<gene>
    <name evidence="11" type="primary">D25_2</name>
    <name evidence="11" type="ORF">HDU87_002050</name>
</gene>
<comment type="cofactor">
    <cofactor evidence="1">
        <name>Co(2+)</name>
        <dbReference type="ChEBI" id="CHEBI:48828"/>
    </cofactor>
</comment>
<keyword evidence="12" id="KW-1185">Reference proteome</keyword>
<keyword evidence="3" id="KW-0479">Metal-binding</keyword>
<feature type="domain" description="Chitin-binding type-1" evidence="9">
    <location>
        <begin position="122"/>
        <end position="164"/>
    </location>
</feature>
<dbReference type="Gene3D" id="3.20.20.370">
    <property type="entry name" value="Glycoside hydrolase/deacetylase"/>
    <property type="match status" value="1"/>
</dbReference>
<dbReference type="PROSITE" id="PS51677">
    <property type="entry name" value="NODB"/>
    <property type="match status" value="1"/>
</dbReference>
<dbReference type="Proteomes" id="UP001212152">
    <property type="component" value="Unassembled WGS sequence"/>
</dbReference>
<accession>A0AAD5TRV3</accession>
<dbReference type="GO" id="GO:0016810">
    <property type="term" value="F:hydrolase activity, acting on carbon-nitrogen (but not peptide) bonds"/>
    <property type="evidence" value="ECO:0007669"/>
    <property type="project" value="InterPro"/>
</dbReference>
<evidence type="ECO:0000256" key="7">
    <source>
        <dbReference type="PROSITE-ProRule" id="PRU00261"/>
    </source>
</evidence>
<evidence type="ECO:0000313" key="11">
    <source>
        <dbReference type="EMBL" id="KAJ3180541.1"/>
    </source>
</evidence>
<dbReference type="InterPro" id="IPR001002">
    <property type="entry name" value="Chitin-bd_1"/>
</dbReference>
<dbReference type="SUPFAM" id="SSF88713">
    <property type="entry name" value="Glycoside hydrolase/deacetylase"/>
    <property type="match status" value="1"/>
</dbReference>
<organism evidence="11 12">
    <name type="scientific">Geranomyces variabilis</name>
    <dbReference type="NCBI Taxonomy" id="109894"/>
    <lineage>
        <taxon>Eukaryota</taxon>
        <taxon>Fungi</taxon>
        <taxon>Fungi incertae sedis</taxon>
        <taxon>Chytridiomycota</taxon>
        <taxon>Chytridiomycota incertae sedis</taxon>
        <taxon>Chytridiomycetes</taxon>
        <taxon>Spizellomycetales</taxon>
        <taxon>Powellomycetaceae</taxon>
        <taxon>Geranomyces</taxon>
    </lineage>
</organism>
<evidence type="ECO:0000256" key="3">
    <source>
        <dbReference type="ARBA" id="ARBA00022723"/>
    </source>
</evidence>
<feature type="disulfide bond" evidence="7">
    <location>
        <begin position="132"/>
        <end position="144"/>
    </location>
</feature>
<evidence type="ECO:0000256" key="5">
    <source>
        <dbReference type="ARBA" id="ARBA00022801"/>
    </source>
</evidence>
<dbReference type="PANTHER" id="PTHR46471">
    <property type="entry name" value="CHITIN DEACETYLASE"/>
    <property type="match status" value="1"/>
</dbReference>
<evidence type="ECO:0000256" key="8">
    <source>
        <dbReference type="SAM" id="MobiDB-lite"/>
    </source>
</evidence>